<dbReference type="Proteomes" id="UP000886883">
    <property type="component" value="Unassembled WGS sequence"/>
</dbReference>
<accession>A0A9D2MRG5</accession>
<protein>
    <submittedName>
        <fullName evidence="2">Stage III sporulation protein AE</fullName>
    </submittedName>
</protein>
<reference evidence="2" key="2">
    <citation type="submission" date="2021-04" db="EMBL/GenBank/DDBJ databases">
        <authorList>
            <person name="Gilroy R."/>
        </authorList>
    </citation>
    <scope>NUCLEOTIDE SEQUENCE</scope>
    <source>
        <strain evidence="2">USAMLcec3-2134</strain>
    </source>
</reference>
<name>A0A9D2MRG5_9FIRM</name>
<feature type="transmembrane region" description="Helical" evidence="1">
    <location>
        <begin position="68"/>
        <end position="88"/>
    </location>
</feature>
<dbReference type="Pfam" id="PF09546">
    <property type="entry name" value="Spore_III_AE"/>
    <property type="match status" value="1"/>
</dbReference>
<feature type="transmembrane region" description="Helical" evidence="1">
    <location>
        <begin position="207"/>
        <end position="228"/>
    </location>
</feature>
<comment type="caution">
    <text evidence="2">The sequence shown here is derived from an EMBL/GenBank/DDBJ whole genome shotgun (WGS) entry which is preliminary data.</text>
</comment>
<feature type="transmembrane region" description="Helical" evidence="1">
    <location>
        <begin position="94"/>
        <end position="114"/>
    </location>
</feature>
<dbReference type="AlphaFoldDB" id="A0A9D2MRG5"/>
<organism evidence="2 3">
    <name type="scientific">Candidatus Eisenbergiella merdigallinarum</name>
    <dbReference type="NCBI Taxonomy" id="2838552"/>
    <lineage>
        <taxon>Bacteria</taxon>
        <taxon>Bacillati</taxon>
        <taxon>Bacillota</taxon>
        <taxon>Clostridia</taxon>
        <taxon>Lachnospirales</taxon>
        <taxon>Lachnospiraceae</taxon>
        <taxon>Eisenbergiella</taxon>
    </lineage>
</organism>
<keyword evidence="1" id="KW-0472">Membrane</keyword>
<feature type="transmembrane region" description="Helical" evidence="1">
    <location>
        <begin position="162"/>
        <end position="186"/>
    </location>
</feature>
<evidence type="ECO:0000313" key="2">
    <source>
        <dbReference type="EMBL" id="HJB90942.1"/>
    </source>
</evidence>
<dbReference type="InterPro" id="IPR014194">
    <property type="entry name" value="Spore_III_AE"/>
</dbReference>
<feature type="transmembrane region" description="Helical" evidence="1">
    <location>
        <begin position="260"/>
        <end position="284"/>
    </location>
</feature>
<evidence type="ECO:0000313" key="3">
    <source>
        <dbReference type="Proteomes" id="UP000886883"/>
    </source>
</evidence>
<keyword evidence="1" id="KW-0812">Transmembrane</keyword>
<keyword evidence="1" id="KW-1133">Transmembrane helix</keyword>
<reference evidence="2" key="1">
    <citation type="journal article" date="2021" name="PeerJ">
        <title>Extensive microbial diversity within the chicken gut microbiome revealed by metagenomics and culture.</title>
        <authorList>
            <person name="Gilroy R."/>
            <person name="Ravi A."/>
            <person name="Getino M."/>
            <person name="Pursley I."/>
            <person name="Horton D.L."/>
            <person name="Alikhan N.F."/>
            <person name="Baker D."/>
            <person name="Gharbi K."/>
            <person name="Hall N."/>
            <person name="Watson M."/>
            <person name="Adriaenssens E.M."/>
            <person name="Foster-Nyarko E."/>
            <person name="Jarju S."/>
            <person name="Secka A."/>
            <person name="Antonio M."/>
            <person name="Oren A."/>
            <person name="Chaudhuri R.R."/>
            <person name="La Ragione R."/>
            <person name="Hildebrand F."/>
            <person name="Pallen M.J."/>
        </authorList>
    </citation>
    <scope>NUCLEOTIDE SEQUENCE</scope>
    <source>
        <strain evidence="2">USAMLcec3-2134</strain>
    </source>
</reference>
<evidence type="ECO:0000256" key="1">
    <source>
        <dbReference type="SAM" id="Phobius"/>
    </source>
</evidence>
<feature type="transmembrane region" description="Helical" evidence="1">
    <location>
        <begin position="134"/>
        <end position="156"/>
    </location>
</feature>
<proteinExistence type="predicted"/>
<sequence length="351" mass="37467">MNGMEHYLEQLNLTGMMEELDGFFPDASLDLWGMFERILVGNWKEAGQMAWQGLFGSVLDQAAGMRGLLASLLILGMLSVLVSSFLASFENHQIAQIAHYIFYLLLLAIVLKIFARCYEIARQSMEAMTQFSRFVLPALCLSLGPAAGGLTAAGYYELALVLIFLVETFLLQLCLPLLPVFMLLLLMNGVWEEGKLASLMELLEKGLKAAAGFCMAAVTGLGFLQSMVAPALDGLKRSTMQKAVSAIPALGGLAESTTQLLIGSAVLLKNSLGLFALILLVLLIAAPFGQLFLYGAMLRAAGALMGIVADRRLTACVNRAADAVFLTLRIAGAAAACFLILIAVVTCLAGG</sequence>
<feature type="transmembrane region" description="Helical" evidence="1">
    <location>
        <begin position="329"/>
        <end position="349"/>
    </location>
</feature>
<gene>
    <name evidence="2" type="ORF">H9763_05670</name>
</gene>
<dbReference type="EMBL" id="DWXE01000020">
    <property type="protein sequence ID" value="HJB90942.1"/>
    <property type="molecule type" value="Genomic_DNA"/>
</dbReference>